<protein>
    <submittedName>
        <fullName evidence="1">Glycosyl transferase family 28</fullName>
    </submittedName>
</protein>
<organism evidence="1 2">
    <name type="scientific">Sphingorhabdus contaminans</name>
    <dbReference type="NCBI Taxonomy" id="1343899"/>
    <lineage>
        <taxon>Bacteria</taxon>
        <taxon>Pseudomonadati</taxon>
        <taxon>Pseudomonadota</taxon>
        <taxon>Alphaproteobacteria</taxon>
        <taxon>Sphingomonadales</taxon>
        <taxon>Sphingomonadaceae</taxon>
        <taxon>Sphingorhabdus</taxon>
    </lineage>
</organism>
<dbReference type="PANTHER" id="PTHR21015:SF28">
    <property type="entry name" value="SLL1722 PROTEIN"/>
    <property type="match status" value="1"/>
</dbReference>
<keyword evidence="1" id="KW-0808">Transferase</keyword>
<dbReference type="RefSeq" id="WP_143776753.1">
    <property type="nucleotide sequence ID" value="NZ_VKKU01000002.1"/>
</dbReference>
<keyword evidence="2" id="KW-1185">Reference proteome</keyword>
<dbReference type="Proteomes" id="UP000320160">
    <property type="component" value="Unassembled WGS sequence"/>
</dbReference>
<dbReference type="SUPFAM" id="SSF53756">
    <property type="entry name" value="UDP-Glycosyltransferase/glycogen phosphorylase"/>
    <property type="match status" value="1"/>
</dbReference>
<gene>
    <name evidence="1" type="ORF">FOM92_10115</name>
</gene>
<comment type="caution">
    <text evidence="1">The sequence shown here is derived from an EMBL/GenBank/DDBJ whole genome shotgun (WGS) entry which is preliminary data.</text>
</comment>
<proteinExistence type="predicted"/>
<dbReference type="GO" id="GO:0016757">
    <property type="term" value="F:glycosyltransferase activity"/>
    <property type="evidence" value="ECO:0007669"/>
    <property type="project" value="TreeGrafter"/>
</dbReference>
<reference evidence="1 2" key="1">
    <citation type="submission" date="2019-07" db="EMBL/GenBank/DDBJ databases">
        <authorList>
            <person name="Park M."/>
        </authorList>
    </citation>
    <scope>NUCLEOTIDE SEQUENCE [LARGE SCALE GENOMIC DNA]</scope>
    <source>
        <strain evidence="1 2">KCTC32445</strain>
    </source>
</reference>
<dbReference type="EMBL" id="VKKU01000002">
    <property type="protein sequence ID" value="TSB01535.1"/>
    <property type="molecule type" value="Genomic_DNA"/>
</dbReference>
<dbReference type="OrthoDB" id="9802126at2"/>
<dbReference type="Gene3D" id="3.40.50.2000">
    <property type="entry name" value="Glycogen Phosphorylase B"/>
    <property type="match status" value="1"/>
</dbReference>
<evidence type="ECO:0000313" key="2">
    <source>
        <dbReference type="Proteomes" id="UP000320160"/>
    </source>
</evidence>
<accession>A0A553WA18</accession>
<dbReference type="AlphaFoldDB" id="A0A553WA18"/>
<dbReference type="PANTHER" id="PTHR21015">
    <property type="entry name" value="UDP-N-ACETYLGLUCOSAMINE--N-ACETYLMURAMYL-(PENTAPEPTIDE) PYROPHOSPHORYL-UNDECAPRENOL N-ACETYLGLUCOSAMINE TRANSFERASE 1"/>
    <property type="match status" value="1"/>
</dbReference>
<sequence length="411" mass="44543">MIVSPIRLPHPRIALYSHDTMGLGHIRRNQLIAMALAAPPLNATVLLITGVREGGAFPMPQGIDSVVLPAYRKDADGGYSSRSLNIGIDQLTRFRADLIDLALKRFQPDLFIADNVPGGALDELLPALERMRRDGNTHCVLGLRDILDDPETIRREWERRRNFSTLSRLYDAIWVYGDPSVYPTADIYDFPEELKAITSYTGYLDPFRSSASRLPAQSGDVDARKTVLCSVGGGQDGFALACHFAAAPLPAHMRGLIVTGPLMPGENREALLRMIAPRGDMELVEGVCDLVPLLGRADRVVAMAGYNTANEILASGLPALFVPRSTPRTEQLIRARRLEELALATCLPDAQASSDAIGRWLALPTARPNARASIDFGGLDAIVAWAGEITSGRVCEHTALPPLQLASVGLA</sequence>
<name>A0A553WA18_9SPHN</name>
<evidence type="ECO:0000313" key="1">
    <source>
        <dbReference type="EMBL" id="TSB01535.1"/>
    </source>
</evidence>